<dbReference type="PANTHER" id="PTHR47966:SF65">
    <property type="entry name" value="ASPARTIC-TYPE ENDOPEPTIDASE"/>
    <property type="match status" value="1"/>
</dbReference>
<sequence>MAAFPFLSASLVLFQLALCSAQHLNLTGPFHLTNHKSNQNLTAHNTSQPLNLTTHTSGDGCVHLPIIHSTNIDHFARRGIQLALNNRSDVAYYAQRKSPPLYLTCLQSQLTPPPLASVEIGTPPQTVYTQLDTGSFELWVNPDCTTVSASDSIFCQRIGHYNASSSSTAVSLGTNKTLHYGIGSANISYVTDVVSLAGTSSASSLKKVQFGVATSSKDAFSGILGIGYGQGLATKYPNFVDQLYAQNVTKVKAYTLALGSKSAKEGTIVFGGVDTSKFSGPLAKVPIISAAASPDGVPRFWVQMGGINLTPPSGEPTAKYEGSQIPAFLDSGSTMTILPPKLAGKIAKDFGSPAADANGFYQVGCEYVGMNGTVDFEFGTGTTSTGSEGAGEKKVTVRVPYREMIREVGEGETKTCFLGVVGSESFTLLGDTFLRSAYAVFDLQTHSIWLTQASSCGSTPAALRNVTDLSRVVGKCAVQPGQQAAVVDVVSETSIPRPSTSTAAPESGSGGTGTITTGFVSTTLAIPTGTASASLTAAGSTDGGVSGIAATAVAGGASGMRSSAGSRVLGVAVAVGVAVLTNWG</sequence>
<dbReference type="InterPro" id="IPR033121">
    <property type="entry name" value="PEPTIDASE_A1"/>
</dbReference>
<dbReference type="EMBL" id="NMPR01000150">
    <property type="protein sequence ID" value="KAA8629082.1"/>
    <property type="molecule type" value="Genomic_DNA"/>
</dbReference>
<dbReference type="InterPro" id="IPR021109">
    <property type="entry name" value="Peptidase_aspartic_dom_sf"/>
</dbReference>
<dbReference type="AlphaFoldDB" id="A0A8S8ZLA4"/>
<feature type="signal peptide" evidence="7">
    <location>
        <begin position="1"/>
        <end position="21"/>
    </location>
</feature>
<keyword evidence="5" id="KW-0378">Hydrolase</keyword>
<evidence type="ECO:0000259" key="8">
    <source>
        <dbReference type="PROSITE" id="PS51767"/>
    </source>
</evidence>
<evidence type="ECO:0000256" key="6">
    <source>
        <dbReference type="PIRSR" id="PIRSR601461-1"/>
    </source>
</evidence>
<comment type="similarity">
    <text evidence="1">Belongs to the peptidase A1 family.</text>
</comment>
<dbReference type="CDD" id="cd05474">
    <property type="entry name" value="SAP_like"/>
    <property type="match status" value="1"/>
</dbReference>
<feature type="chain" id="PRO_5035902145" description="Peptidase A1 domain-containing protein" evidence="7">
    <location>
        <begin position="22"/>
        <end position="584"/>
    </location>
</feature>
<dbReference type="Gene3D" id="2.40.70.10">
    <property type="entry name" value="Acid Proteases"/>
    <property type="match status" value="2"/>
</dbReference>
<name>A0A8S8ZLA4_SORMA</name>
<proteinExistence type="inferred from homology"/>
<feature type="active site" evidence="6">
    <location>
        <position position="330"/>
    </location>
</feature>
<dbReference type="PANTHER" id="PTHR47966">
    <property type="entry name" value="BETA-SITE APP-CLEAVING ENZYME, ISOFORM A-RELATED"/>
    <property type="match status" value="1"/>
</dbReference>
<evidence type="ECO:0000313" key="9">
    <source>
        <dbReference type="EMBL" id="KAA8629082.1"/>
    </source>
</evidence>
<dbReference type="SUPFAM" id="SSF50630">
    <property type="entry name" value="Acid proteases"/>
    <property type="match status" value="1"/>
</dbReference>
<dbReference type="PROSITE" id="PS51767">
    <property type="entry name" value="PEPTIDASE_A1"/>
    <property type="match status" value="1"/>
</dbReference>
<organism evidence="9 10">
    <name type="scientific">Sordaria macrospora</name>
    <dbReference type="NCBI Taxonomy" id="5147"/>
    <lineage>
        <taxon>Eukaryota</taxon>
        <taxon>Fungi</taxon>
        <taxon>Dikarya</taxon>
        <taxon>Ascomycota</taxon>
        <taxon>Pezizomycotina</taxon>
        <taxon>Sordariomycetes</taxon>
        <taxon>Sordariomycetidae</taxon>
        <taxon>Sordariales</taxon>
        <taxon>Sordariaceae</taxon>
        <taxon>Sordaria</taxon>
    </lineage>
</organism>
<evidence type="ECO:0000256" key="5">
    <source>
        <dbReference type="ARBA" id="ARBA00022801"/>
    </source>
</evidence>
<dbReference type="Proteomes" id="UP000433876">
    <property type="component" value="Unassembled WGS sequence"/>
</dbReference>
<comment type="caution">
    <text evidence="9">The sequence shown here is derived from an EMBL/GenBank/DDBJ whole genome shotgun (WGS) entry which is preliminary data.</text>
</comment>
<keyword evidence="3 7" id="KW-0732">Signal</keyword>
<evidence type="ECO:0000256" key="3">
    <source>
        <dbReference type="ARBA" id="ARBA00022729"/>
    </source>
</evidence>
<dbReference type="GO" id="GO:0004190">
    <property type="term" value="F:aspartic-type endopeptidase activity"/>
    <property type="evidence" value="ECO:0007669"/>
    <property type="project" value="UniProtKB-KW"/>
</dbReference>
<keyword evidence="4" id="KW-0064">Aspartyl protease</keyword>
<dbReference type="InterPro" id="IPR001461">
    <property type="entry name" value="Aspartic_peptidase_A1"/>
</dbReference>
<evidence type="ECO:0000256" key="2">
    <source>
        <dbReference type="ARBA" id="ARBA00022670"/>
    </source>
</evidence>
<protein>
    <recommendedName>
        <fullName evidence="8">Peptidase A1 domain-containing protein</fullName>
    </recommendedName>
</protein>
<evidence type="ECO:0000256" key="7">
    <source>
        <dbReference type="SAM" id="SignalP"/>
    </source>
</evidence>
<feature type="domain" description="Peptidase A1" evidence="8">
    <location>
        <begin position="114"/>
        <end position="451"/>
    </location>
</feature>
<dbReference type="VEuPathDB" id="FungiDB:SMAC_09213"/>
<dbReference type="InterPro" id="IPR033876">
    <property type="entry name" value="SAP-like"/>
</dbReference>
<gene>
    <name evidence="9" type="ORF">SMACR_09213</name>
</gene>
<dbReference type="GO" id="GO:0006508">
    <property type="term" value="P:proteolysis"/>
    <property type="evidence" value="ECO:0007669"/>
    <property type="project" value="UniProtKB-KW"/>
</dbReference>
<evidence type="ECO:0000256" key="4">
    <source>
        <dbReference type="ARBA" id="ARBA00022750"/>
    </source>
</evidence>
<evidence type="ECO:0000256" key="1">
    <source>
        <dbReference type="ARBA" id="ARBA00007447"/>
    </source>
</evidence>
<dbReference type="Pfam" id="PF00026">
    <property type="entry name" value="Asp"/>
    <property type="match status" value="1"/>
</dbReference>
<reference evidence="9 10" key="1">
    <citation type="submission" date="2017-07" db="EMBL/GenBank/DDBJ databases">
        <title>Genome sequence of the Sordaria macrospora wild type strain R19027.</title>
        <authorList>
            <person name="Nowrousian M."/>
            <person name="Teichert I."/>
            <person name="Kueck U."/>
        </authorList>
    </citation>
    <scope>NUCLEOTIDE SEQUENCE [LARGE SCALE GENOMIC DNA]</scope>
    <source>
        <strain evidence="9 10">R19027</strain>
        <tissue evidence="9">Mycelium</tissue>
    </source>
</reference>
<keyword evidence="2" id="KW-0645">Protease</keyword>
<dbReference type="PRINTS" id="PR00792">
    <property type="entry name" value="PEPSIN"/>
</dbReference>
<feature type="active site" evidence="6">
    <location>
        <position position="132"/>
    </location>
</feature>
<evidence type="ECO:0000313" key="10">
    <source>
        <dbReference type="Proteomes" id="UP000433876"/>
    </source>
</evidence>
<accession>A0A8S8ZLA4</accession>